<proteinExistence type="predicted"/>
<reference evidence="2" key="1">
    <citation type="submission" date="2017-02" db="EMBL/GenBank/DDBJ databases">
        <authorList>
            <person name="Dridi B."/>
        </authorList>
    </citation>
    <scope>NUCLEOTIDE SEQUENCE [LARGE SCALE GENOMIC DNA]</scope>
    <source>
        <strain evidence="2">B Co 03.10</strain>
    </source>
</reference>
<dbReference type="EMBL" id="FWFF01000001">
    <property type="protein sequence ID" value="SLM89156.1"/>
    <property type="molecule type" value="Genomic_DNA"/>
</dbReference>
<dbReference type="InterPro" id="IPR046174">
    <property type="entry name" value="DUF6176"/>
</dbReference>
<dbReference type="Proteomes" id="UP000196581">
    <property type="component" value="Unassembled WGS sequence"/>
</dbReference>
<dbReference type="AlphaFoldDB" id="A0A1X6WV39"/>
<accession>A0A1X6WV39</accession>
<organism evidence="1 2">
    <name type="scientific">Brevibacterium yomogidense</name>
    <dbReference type="NCBI Taxonomy" id="946573"/>
    <lineage>
        <taxon>Bacteria</taxon>
        <taxon>Bacillati</taxon>
        <taxon>Actinomycetota</taxon>
        <taxon>Actinomycetes</taxon>
        <taxon>Micrococcales</taxon>
        <taxon>Brevibacteriaceae</taxon>
        <taxon>Brevibacterium</taxon>
    </lineage>
</organism>
<sequence length="102" mass="11387">MSMLTNRYDECLEALSPERAVFEATFRHTESDGSTWIYHLALMGVDGGGLDESHSLDASHASYSRRVKEPGWEELEPMFMLTPTHLGEAMQRWGEIGAADPA</sequence>
<dbReference type="Pfam" id="PF19673">
    <property type="entry name" value="DUF6176"/>
    <property type="match status" value="1"/>
</dbReference>
<keyword evidence="2" id="KW-1185">Reference proteome</keyword>
<evidence type="ECO:0000313" key="1">
    <source>
        <dbReference type="EMBL" id="SLM89156.1"/>
    </source>
</evidence>
<gene>
    <name evidence="1" type="ORF">FM105_01205</name>
</gene>
<protein>
    <submittedName>
        <fullName evidence="1">Uncharacterized protein</fullName>
    </submittedName>
</protein>
<evidence type="ECO:0000313" key="2">
    <source>
        <dbReference type="Proteomes" id="UP000196581"/>
    </source>
</evidence>
<name>A0A1X6WV39_9MICO</name>